<dbReference type="Gene3D" id="2.160.20.10">
    <property type="entry name" value="Single-stranded right-handed beta-helix, Pectin lyase-like"/>
    <property type="match status" value="1"/>
</dbReference>
<dbReference type="SUPFAM" id="SSF51126">
    <property type="entry name" value="Pectin lyase-like"/>
    <property type="match status" value="1"/>
</dbReference>
<evidence type="ECO:0000313" key="2">
    <source>
        <dbReference type="Proteomes" id="UP000729733"/>
    </source>
</evidence>
<dbReference type="InterPro" id="IPR011050">
    <property type="entry name" value="Pectin_lyase_fold/virulence"/>
</dbReference>
<dbReference type="Proteomes" id="UP000729733">
    <property type="component" value="Unassembled WGS sequence"/>
</dbReference>
<proteinExistence type="predicted"/>
<accession>A0A964FH05</accession>
<comment type="caution">
    <text evidence="1">The sequence shown here is derived from an EMBL/GenBank/DDBJ whole genome shotgun (WGS) entry which is preliminary data.</text>
</comment>
<organism evidence="1 2">
    <name type="scientific">Waterburya agarophytonicola KI4</name>
    <dbReference type="NCBI Taxonomy" id="2874699"/>
    <lineage>
        <taxon>Bacteria</taxon>
        <taxon>Bacillati</taxon>
        <taxon>Cyanobacteriota</taxon>
        <taxon>Cyanophyceae</taxon>
        <taxon>Pleurocapsales</taxon>
        <taxon>Hyellaceae</taxon>
        <taxon>Waterburya</taxon>
        <taxon>Waterburya agarophytonicola</taxon>
    </lineage>
</organism>
<name>A0A964FH05_9CYAN</name>
<dbReference type="InterPro" id="IPR012334">
    <property type="entry name" value="Pectin_lyas_fold"/>
</dbReference>
<dbReference type="AlphaFoldDB" id="A0A964FH05"/>
<keyword evidence="2" id="KW-1185">Reference proteome</keyword>
<protein>
    <submittedName>
        <fullName evidence="1">Uncharacterized protein</fullName>
    </submittedName>
</protein>
<dbReference type="RefSeq" id="WP_229641688.1">
    <property type="nucleotide sequence ID" value="NZ_JADWDC010000048.1"/>
</dbReference>
<dbReference type="EMBL" id="JADWDC010000048">
    <property type="protein sequence ID" value="MCC0178587.1"/>
    <property type="molecule type" value="Genomic_DNA"/>
</dbReference>
<sequence>MTSFVAQEAIGNAGNINIETDNFSLTNGAQVNASVFGQGNGGNILIDVRDNIELTGSNIFSQVASGAVGDGGTITVNTTNLSLLDGSQITAGVFGTGNAGTVTINAADNITFQGIGSDGFASGILNNVAASGVGNAGNIDVTTANLNLVDGGTISSSVIGEGNGGQIKINASNAIVAFC</sequence>
<evidence type="ECO:0000313" key="1">
    <source>
        <dbReference type="EMBL" id="MCC0178587.1"/>
    </source>
</evidence>
<gene>
    <name evidence="1" type="ORF">I4641_16565</name>
</gene>
<reference evidence="1" key="1">
    <citation type="journal article" date="2021" name="Antonie Van Leeuwenhoek">
        <title>Draft genome and description of Waterburya agarophytonicola gen. nov. sp. nov. (Pleurocapsales, Cyanobacteria): a seaweed symbiont.</title>
        <authorList>
            <person name="Bonthond G."/>
            <person name="Shalygin S."/>
            <person name="Bayer T."/>
            <person name="Weinberger F."/>
        </authorList>
    </citation>
    <scope>NUCLEOTIDE SEQUENCE</scope>
    <source>
        <strain evidence="1">KI4</strain>
    </source>
</reference>